<gene>
    <name evidence="1" type="primary">HNAJ_LOCUS7523</name>
    <name evidence="1" type="ORF">TNIN_73271</name>
</gene>
<dbReference type="AlphaFoldDB" id="A0A8X6YVM8"/>
<evidence type="ECO:0000313" key="2">
    <source>
        <dbReference type="Proteomes" id="UP000886998"/>
    </source>
</evidence>
<dbReference type="InterPro" id="IPR036691">
    <property type="entry name" value="Endo/exonu/phosph_ase_sf"/>
</dbReference>
<organism evidence="1 2">
    <name type="scientific">Trichonephila inaurata madagascariensis</name>
    <dbReference type="NCBI Taxonomy" id="2747483"/>
    <lineage>
        <taxon>Eukaryota</taxon>
        <taxon>Metazoa</taxon>
        <taxon>Ecdysozoa</taxon>
        <taxon>Arthropoda</taxon>
        <taxon>Chelicerata</taxon>
        <taxon>Arachnida</taxon>
        <taxon>Araneae</taxon>
        <taxon>Araneomorphae</taxon>
        <taxon>Entelegynae</taxon>
        <taxon>Araneoidea</taxon>
        <taxon>Nephilidae</taxon>
        <taxon>Trichonephila</taxon>
        <taxon>Trichonephila inaurata</taxon>
    </lineage>
</organism>
<keyword evidence="2" id="KW-1185">Reference proteome</keyword>
<protein>
    <submittedName>
        <fullName evidence="1">Uncharacterized protein</fullName>
    </submittedName>
</protein>
<name>A0A8X6YVM8_9ARAC</name>
<proteinExistence type="predicted"/>
<reference evidence="1" key="1">
    <citation type="submission" date="2020-08" db="EMBL/GenBank/DDBJ databases">
        <title>Multicomponent nature underlies the extraordinary mechanical properties of spider dragline silk.</title>
        <authorList>
            <person name="Kono N."/>
            <person name="Nakamura H."/>
            <person name="Mori M."/>
            <person name="Yoshida Y."/>
            <person name="Ohtoshi R."/>
            <person name="Malay A.D."/>
            <person name="Moran D.A.P."/>
            <person name="Tomita M."/>
            <person name="Numata K."/>
            <person name="Arakawa K."/>
        </authorList>
    </citation>
    <scope>NUCLEOTIDE SEQUENCE</scope>
</reference>
<comment type="caution">
    <text evidence="1">The sequence shown here is derived from an EMBL/GenBank/DDBJ whole genome shotgun (WGS) entry which is preliminary data.</text>
</comment>
<dbReference type="SUPFAM" id="SSF56219">
    <property type="entry name" value="DNase I-like"/>
    <property type="match status" value="1"/>
</dbReference>
<dbReference type="Gene3D" id="3.60.10.10">
    <property type="entry name" value="Endonuclease/exonuclease/phosphatase"/>
    <property type="match status" value="1"/>
</dbReference>
<sequence>MPSREALCILQWNAGGLSQSKRAELVQSLNTHDMDAFTIIEGYSLYILHQSRQVASGMLVGVKTGLTADFRIIKDMDCSPDKSEVIKLNLWKNGKRFSILTIYSTPNNKPDFSYLNSDSNCFPGRF</sequence>
<dbReference type="OrthoDB" id="6433840at2759"/>
<evidence type="ECO:0000313" key="1">
    <source>
        <dbReference type="EMBL" id="GFY77866.1"/>
    </source>
</evidence>
<dbReference type="Proteomes" id="UP000886998">
    <property type="component" value="Unassembled WGS sequence"/>
</dbReference>
<dbReference type="EMBL" id="BMAV01022690">
    <property type="protein sequence ID" value="GFY77866.1"/>
    <property type="molecule type" value="Genomic_DNA"/>
</dbReference>
<accession>A0A8X6YVM8</accession>